<keyword evidence="5" id="KW-1185">Reference proteome</keyword>
<dbReference type="Pfam" id="PF24342">
    <property type="entry name" value="OB_DEPS-1_2nd"/>
    <property type="match status" value="1"/>
</dbReference>
<dbReference type="Proteomes" id="UP001620645">
    <property type="component" value="Unassembled WGS sequence"/>
</dbReference>
<dbReference type="InterPro" id="IPR057147">
    <property type="entry name" value="OB_DEPS-1_3rd"/>
</dbReference>
<reference evidence="4 5" key="1">
    <citation type="submission" date="2024-10" db="EMBL/GenBank/DDBJ databases">
        <authorList>
            <person name="Kim D."/>
        </authorList>
    </citation>
    <scope>NUCLEOTIDE SEQUENCE [LARGE SCALE GENOMIC DNA]</scope>
    <source>
        <strain evidence="4">Taebaek</strain>
    </source>
</reference>
<feature type="coiled-coil region" evidence="1">
    <location>
        <begin position="37"/>
        <end position="64"/>
    </location>
</feature>
<keyword evidence="1" id="KW-0175">Coiled coil</keyword>
<dbReference type="AlphaFoldDB" id="A0ABD2KHU4"/>
<proteinExistence type="predicted"/>
<evidence type="ECO:0000313" key="4">
    <source>
        <dbReference type="EMBL" id="KAL3102501.1"/>
    </source>
</evidence>
<dbReference type="InterPro" id="IPR057143">
    <property type="entry name" value="OB_DEPS-1_2nd"/>
</dbReference>
<evidence type="ECO:0000259" key="3">
    <source>
        <dbReference type="Pfam" id="PF24342"/>
    </source>
</evidence>
<organism evidence="4 5">
    <name type="scientific">Heterodera schachtii</name>
    <name type="common">Sugarbeet cyst nematode worm</name>
    <name type="synonym">Tylenchus schachtii</name>
    <dbReference type="NCBI Taxonomy" id="97005"/>
    <lineage>
        <taxon>Eukaryota</taxon>
        <taxon>Metazoa</taxon>
        <taxon>Ecdysozoa</taxon>
        <taxon>Nematoda</taxon>
        <taxon>Chromadorea</taxon>
        <taxon>Rhabditida</taxon>
        <taxon>Tylenchina</taxon>
        <taxon>Tylenchomorpha</taxon>
        <taxon>Tylenchoidea</taxon>
        <taxon>Heteroderidae</taxon>
        <taxon>Heteroderinae</taxon>
        <taxon>Heterodera</taxon>
    </lineage>
</organism>
<protein>
    <submittedName>
        <fullName evidence="4">Uncharacterized protein</fullName>
    </submittedName>
</protein>
<dbReference type="EMBL" id="JBICCN010000024">
    <property type="protein sequence ID" value="KAL3102501.1"/>
    <property type="molecule type" value="Genomic_DNA"/>
</dbReference>
<accession>A0ABD2KHU4</accession>
<sequence>MLPQNRLQHQFSDLQFMQELVSAAEYGAEIRQISFGVQQLHQQIAEWKQECREANGNISKELKQVWNRITQLERIETMISTTPASSFEFIQDENAGSVWRNVSSPMDSLQLNHERLRQSNASKIVVPSVVNNENVMCKMTAPICHYCIPNRQRKLLPNGASIHNGIIVPCPFPGIKFVFRDKDSPLFILGPNHKNGAENAQNHQHIETSLYFGDTIIFTADEQQYTVIDYEKELYGFETDSNSVNFLLKTICILPPIHIHPLRCWCHHFGWIQLSQAESDQLHMRAMPDVPIYSWVSIQVFGDRVVPKFQEFVNIAVDERQLVWDMEWNLNNENLPANFQKLKKITNYGDDENGRPDVFNELPNNQLLHVKRNMKGCLIGTRELFCNELREYRVFVGFWQKHECNKPDNVPLGQCCNFDAYFNVQMGQSMMNFFVNDIEFSQFSEIHGIYIAYFCELDEDQQQQDEDLLCDVFLPEFDNAPTLIGITICPSETLGALYKTKLFGLVADPTRLLGTLPYMDEVLRNGNKDAAHVAVAADDLAKREEEDSEQYTGKILIYIVDSGPSKHKLCRFKLYDEVQPIETVPLVQKANKLSASKKLIAGGFIYNSFNKFVYVPNYATQLFIFPVEHIHNFPVGYWFKLKAKFNPKMARHKITGAQLDEQRQIVPHNRIDEQIGFSVSGTTKTIQRYEFKIDVELCTEMCANDQQLLFINAMYGFILDIGEKFNSTERTKKYNKVIIGSENRSNNDGTHFKFIRVDKRRRMTQRMVDCLQKNCIVERKLKAHERDRKKKLLAILRQQEETRATSTTKTTAACSQITGQCGGGHVF</sequence>
<evidence type="ECO:0000313" key="5">
    <source>
        <dbReference type="Proteomes" id="UP001620645"/>
    </source>
</evidence>
<dbReference type="Pfam" id="PF24339">
    <property type="entry name" value="OB_DEPS-1_3rd"/>
    <property type="match status" value="1"/>
</dbReference>
<evidence type="ECO:0000259" key="2">
    <source>
        <dbReference type="Pfam" id="PF24339"/>
    </source>
</evidence>
<gene>
    <name evidence="4" type="ORF">niasHS_001243</name>
</gene>
<evidence type="ECO:0000256" key="1">
    <source>
        <dbReference type="SAM" id="Coils"/>
    </source>
</evidence>
<feature type="domain" description="P-granule-associated protein DEPS-1 third OB-fold" evidence="2">
    <location>
        <begin position="373"/>
        <end position="424"/>
    </location>
</feature>
<feature type="domain" description="P-granule-associated protein DEPS-1 second OB-fold" evidence="3">
    <location>
        <begin position="237"/>
        <end position="317"/>
    </location>
</feature>
<comment type="caution">
    <text evidence="4">The sequence shown here is derived from an EMBL/GenBank/DDBJ whole genome shotgun (WGS) entry which is preliminary data.</text>
</comment>
<name>A0ABD2KHU4_HETSC</name>